<keyword evidence="8" id="KW-1133">Transmembrane helix</keyword>
<evidence type="ECO:0000256" key="7">
    <source>
        <dbReference type="ARBA" id="ARBA00023180"/>
    </source>
</evidence>
<dbReference type="SMART" id="SM00408">
    <property type="entry name" value="IGc2"/>
    <property type="match status" value="1"/>
</dbReference>
<keyword evidence="7" id="KW-0325">Glycoprotein</keyword>
<evidence type="ECO:0000256" key="1">
    <source>
        <dbReference type="ARBA" id="ARBA00004236"/>
    </source>
</evidence>
<dbReference type="InterPro" id="IPR003599">
    <property type="entry name" value="Ig_sub"/>
</dbReference>
<feature type="domain" description="Ig-like" evidence="9">
    <location>
        <begin position="25"/>
        <end position="123"/>
    </location>
</feature>
<dbReference type="Ensembl" id="ENSXMAT00000027276.1">
    <property type="protein sequence ID" value="ENSXMAP00000022012.1"/>
    <property type="gene ID" value="ENSXMAG00000026305.1"/>
</dbReference>
<accession>A0A3B5QRK4</accession>
<dbReference type="GO" id="GO:0002376">
    <property type="term" value="P:immune system process"/>
    <property type="evidence" value="ECO:0007669"/>
    <property type="project" value="UniProtKB-KW"/>
</dbReference>
<dbReference type="InterPro" id="IPR036179">
    <property type="entry name" value="Ig-like_dom_sf"/>
</dbReference>
<sequence length="298" mass="32648">MIIPVDNNCNKWPLLIFSSNLSLAPSAALAPSSPLDFKSVRVGQNVTLKCFYQGSNGPIFYWYKKSMGEKAQLMSEFYKHKQNGSLHSDLITGDPRFKPEPGSGEFHLKILNAQVSDSATYYCVSLFSHEFDFLEGIDVHVEGPGLKTEGLSESENARPGGSATTHCTLRNGTYDGEHGFYWFKGSEDSFLKLIYTHKSSGNMSDKKANTKTHSCVFVLPLDASQAVDYYCAVASCGQITNKNSICIVSFYADDSVTIFLSAACAFTSALSLLLALLVCKITKKTKCISSGDTIFNCF</sequence>
<evidence type="ECO:0000256" key="2">
    <source>
        <dbReference type="ARBA" id="ARBA00022475"/>
    </source>
</evidence>
<dbReference type="InterPro" id="IPR003598">
    <property type="entry name" value="Ig_sub2"/>
</dbReference>
<dbReference type="GeneTree" id="ENSGT00950000182968"/>
<name>A0A3B5QRK4_XIPMA</name>
<dbReference type="PANTHER" id="PTHR19433:SF127">
    <property type="entry name" value="NITR9"/>
    <property type="match status" value="1"/>
</dbReference>
<keyword evidence="11" id="KW-1185">Reference proteome</keyword>
<keyword evidence="8" id="KW-0812">Transmembrane</keyword>
<keyword evidence="3" id="KW-0732">Signal</keyword>
<keyword evidence="5 8" id="KW-0472">Membrane</keyword>
<reference evidence="10" key="3">
    <citation type="submission" date="2025-05" db="UniProtKB">
        <authorList>
            <consortium name="Ensembl"/>
        </authorList>
    </citation>
    <scope>IDENTIFICATION</scope>
    <source>
        <strain evidence="10">JP 163 A</strain>
    </source>
</reference>
<evidence type="ECO:0000313" key="10">
    <source>
        <dbReference type="Ensembl" id="ENSXMAP00000033793.1"/>
    </source>
</evidence>
<feature type="domain" description="Ig-like" evidence="9">
    <location>
        <begin position="144"/>
        <end position="248"/>
    </location>
</feature>
<proteinExistence type="predicted"/>
<evidence type="ECO:0000256" key="8">
    <source>
        <dbReference type="SAM" id="Phobius"/>
    </source>
</evidence>
<dbReference type="Proteomes" id="UP000002852">
    <property type="component" value="Unassembled WGS sequence"/>
</dbReference>
<dbReference type="InterPro" id="IPR013783">
    <property type="entry name" value="Ig-like_fold"/>
</dbReference>
<organism evidence="10 11">
    <name type="scientific">Xiphophorus maculatus</name>
    <name type="common">Southern platyfish</name>
    <name type="synonym">Platypoecilus maculatus</name>
    <dbReference type="NCBI Taxonomy" id="8083"/>
    <lineage>
        <taxon>Eukaryota</taxon>
        <taxon>Metazoa</taxon>
        <taxon>Chordata</taxon>
        <taxon>Craniata</taxon>
        <taxon>Vertebrata</taxon>
        <taxon>Euteleostomi</taxon>
        <taxon>Actinopterygii</taxon>
        <taxon>Neopterygii</taxon>
        <taxon>Teleostei</taxon>
        <taxon>Neoteleostei</taxon>
        <taxon>Acanthomorphata</taxon>
        <taxon>Ovalentaria</taxon>
        <taxon>Atherinomorphae</taxon>
        <taxon>Cyprinodontiformes</taxon>
        <taxon>Poeciliidae</taxon>
        <taxon>Poeciliinae</taxon>
        <taxon>Xiphophorus</taxon>
    </lineage>
</organism>
<evidence type="ECO:0000256" key="3">
    <source>
        <dbReference type="ARBA" id="ARBA00022729"/>
    </source>
</evidence>
<dbReference type="AlphaFoldDB" id="A0A3B5QRK4"/>
<dbReference type="Gene3D" id="2.60.40.10">
    <property type="entry name" value="Immunoglobulins"/>
    <property type="match status" value="2"/>
</dbReference>
<dbReference type="OMA" id="ATIRCTL"/>
<dbReference type="Pfam" id="PF07686">
    <property type="entry name" value="V-set"/>
    <property type="match status" value="1"/>
</dbReference>
<dbReference type="InterPro" id="IPR013106">
    <property type="entry name" value="Ig_V-set"/>
</dbReference>
<evidence type="ECO:0000313" key="11">
    <source>
        <dbReference type="Proteomes" id="UP000002852"/>
    </source>
</evidence>
<dbReference type="SUPFAM" id="SSF48726">
    <property type="entry name" value="Immunoglobulin"/>
    <property type="match status" value="2"/>
</dbReference>
<evidence type="ECO:0000256" key="6">
    <source>
        <dbReference type="ARBA" id="ARBA00023157"/>
    </source>
</evidence>
<reference evidence="11" key="1">
    <citation type="submission" date="2012-01" db="EMBL/GenBank/DDBJ databases">
        <authorList>
            <person name="Walter R."/>
            <person name="Schartl M."/>
            <person name="Warren W."/>
        </authorList>
    </citation>
    <scope>NUCLEOTIDE SEQUENCE [LARGE SCALE GENOMIC DNA]</scope>
    <source>
        <strain evidence="11">JP 163 A</strain>
    </source>
</reference>
<reference evidence="11" key="2">
    <citation type="journal article" date="2013" name="Nat. Genet.">
        <title>The genome of the platyfish, Xiphophorus maculatus, provides insights into evolutionary adaptation and several complex traits.</title>
        <authorList>
            <person name="Schartl M."/>
            <person name="Walter R.B."/>
            <person name="Shen Y."/>
            <person name="Garcia T."/>
            <person name="Catchen J."/>
            <person name="Amores A."/>
            <person name="Braasch I."/>
            <person name="Chalopin D."/>
            <person name="Volff J.N."/>
            <person name="Lesch K.P."/>
            <person name="Bisazza A."/>
            <person name="Minx P."/>
            <person name="Hillier L."/>
            <person name="Wilson R.K."/>
            <person name="Fuerstenberg S."/>
            <person name="Boore J."/>
            <person name="Searle S."/>
            <person name="Postlethwait J.H."/>
            <person name="Warren W.C."/>
        </authorList>
    </citation>
    <scope>NUCLEOTIDE SEQUENCE [LARGE SCALE GENOMIC DNA]</scope>
    <source>
        <strain evidence="11">JP 163 A</strain>
    </source>
</reference>
<dbReference type="InterPro" id="IPR007110">
    <property type="entry name" value="Ig-like_dom"/>
</dbReference>
<dbReference type="InterPro" id="IPR052051">
    <property type="entry name" value="TCR_complex_component"/>
</dbReference>
<dbReference type="PANTHER" id="PTHR19433">
    <property type="entry name" value="T-CELL RECEPTOR ALPHA CHAIN V REGION-RELATED"/>
    <property type="match status" value="1"/>
</dbReference>
<comment type="subcellular location">
    <subcellularLocation>
        <location evidence="1">Cell membrane</location>
    </subcellularLocation>
</comment>
<dbReference type="GO" id="GO:0009617">
    <property type="term" value="P:response to bacterium"/>
    <property type="evidence" value="ECO:0007669"/>
    <property type="project" value="TreeGrafter"/>
</dbReference>
<dbReference type="GO" id="GO:0005886">
    <property type="term" value="C:plasma membrane"/>
    <property type="evidence" value="ECO:0007669"/>
    <property type="project" value="UniProtKB-SubCell"/>
</dbReference>
<dbReference type="SMART" id="SM00406">
    <property type="entry name" value="IGv"/>
    <property type="match status" value="1"/>
</dbReference>
<dbReference type="STRING" id="8083.ENSXMAP00000022012"/>
<dbReference type="Ensembl" id="ENSXMAT00000032641.1">
    <property type="protein sequence ID" value="ENSXMAP00000033793.1"/>
    <property type="gene ID" value="ENSXMAG00000021626.1"/>
</dbReference>
<evidence type="ECO:0000256" key="4">
    <source>
        <dbReference type="ARBA" id="ARBA00022859"/>
    </source>
</evidence>
<dbReference type="PROSITE" id="PS50835">
    <property type="entry name" value="IG_LIKE"/>
    <property type="match status" value="2"/>
</dbReference>
<dbReference type="SMART" id="SM00409">
    <property type="entry name" value="IG"/>
    <property type="match status" value="2"/>
</dbReference>
<protein>
    <recommendedName>
        <fullName evidence="9">Ig-like domain-containing protein</fullName>
    </recommendedName>
</protein>
<evidence type="ECO:0000256" key="5">
    <source>
        <dbReference type="ARBA" id="ARBA00023136"/>
    </source>
</evidence>
<evidence type="ECO:0000259" key="9">
    <source>
        <dbReference type="PROSITE" id="PS50835"/>
    </source>
</evidence>
<feature type="transmembrane region" description="Helical" evidence="8">
    <location>
        <begin position="256"/>
        <end position="279"/>
    </location>
</feature>
<keyword evidence="2" id="KW-1003">Cell membrane</keyword>
<keyword evidence="6" id="KW-1015">Disulfide bond</keyword>
<keyword evidence="4" id="KW-0391">Immunity</keyword>